<dbReference type="EMBL" id="CANHGI010000004">
    <property type="protein sequence ID" value="CAI5449733.1"/>
    <property type="molecule type" value="Genomic_DNA"/>
</dbReference>
<dbReference type="OrthoDB" id="5872587at2759"/>
<sequence length="229" mass="26720">MIITLKLFLLFVLEINSGVITTSSPFNASEELNKIKKTCLTDEEHYEISGNKFEQGWARELNRVTIEQALFIIGCSEIRKALGFPKYLGSWQNHGMPKIEEIEDAPSLEKYFELQILYSISRSAELFFVTDQDLSTAIQFLDKRFPAIRMVFREKFEKYLETMKANNKSINRNTIDYLLIENEMIQRMVKDATGVMFYSRKCTKYSIPDTSFLYLKTVKECLQRKTCSC</sequence>
<dbReference type="Proteomes" id="UP001152747">
    <property type="component" value="Unassembled WGS sequence"/>
</dbReference>
<gene>
    <name evidence="2" type="ORF">CAMP_LOCUS12370</name>
</gene>
<feature type="signal peptide" evidence="1">
    <location>
        <begin position="1"/>
        <end position="17"/>
    </location>
</feature>
<proteinExistence type="predicted"/>
<evidence type="ECO:0000313" key="2">
    <source>
        <dbReference type="EMBL" id="CAI5449733.1"/>
    </source>
</evidence>
<reference evidence="2" key="1">
    <citation type="submission" date="2022-11" db="EMBL/GenBank/DDBJ databases">
        <authorList>
            <person name="Kikuchi T."/>
        </authorList>
    </citation>
    <scope>NUCLEOTIDE SEQUENCE</scope>
    <source>
        <strain evidence="2">PS1010</strain>
    </source>
</reference>
<organism evidence="2 3">
    <name type="scientific">Caenorhabditis angaria</name>
    <dbReference type="NCBI Taxonomy" id="860376"/>
    <lineage>
        <taxon>Eukaryota</taxon>
        <taxon>Metazoa</taxon>
        <taxon>Ecdysozoa</taxon>
        <taxon>Nematoda</taxon>
        <taxon>Chromadorea</taxon>
        <taxon>Rhabditida</taxon>
        <taxon>Rhabditina</taxon>
        <taxon>Rhabditomorpha</taxon>
        <taxon>Rhabditoidea</taxon>
        <taxon>Rhabditidae</taxon>
        <taxon>Peloderinae</taxon>
        <taxon>Caenorhabditis</taxon>
    </lineage>
</organism>
<comment type="caution">
    <text evidence="2">The sequence shown here is derived from an EMBL/GenBank/DDBJ whole genome shotgun (WGS) entry which is preliminary data.</text>
</comment>
<protein>
    <submittedName>
        <fullName evidence="2">Uncharacterized protein</fullName>
    </submittedName>
</protein>
<evidence type="ECO:0000313" key="3">
    <source>
        <dbReference type="Proteomes" id="UP001152747"/>
    </source>
</evidence>
<feature type="chain" id="PRO_5040121587" evidence="1">
    <location>
        <begin position="18"/>
        <end position="229"/>
    </location>
</feature>
<evidence type="ECO:0000256" key="1">
    <source>
        <dbReference type="SAM" id="SignalP"/>
    </source>
</evidence>
<dbReference type="AlphaFoldDB" id="A0A9P1IPS2"/>
<name>A0A9P1IPS2_9PELO</name>
<accession>A0A9P1IPS2</accession>
<keyword evidence="3" id="KW-1185">Reference proteome</keyword>
<keyword evidence="1" id="KW-0732">Signal</keyword>